<gene>
    <name evidence="2" type="ORF">SDC9_187306</name>
</gene>
<dbReference type="EMBL" id="VSSQ01095793">
    <property type="protein sequence ID" value="MPN39776.1"/>
    <property type="molecule type" value="Genomic_DNA"/>
</dbReference>
<accession>A0A645HMJ0</accession>
<name>A0A645HMJ0_9ZZZZ</name>
<comment type="caution">
    <text evidence="2">The sequence shown here is derived from an EMBL/GenBank/DDBJ whole genome shotgun (WGS) entry which is preliminary data.</text>
</comment>
<dbReference type="InterPro" id="IPR016181">
    <property type="entry name" value="Acyl_CoA_acyltransferase"/>
</dbReference>
<evidence type="ECO:0000259" key="1">
    <source>
        <dbReference type="PROSITE" id="PS51186"/>
    </source>
</evidence>
<dbReference type="Pfam" id="PF00583">
    <property type="entry name" value="Acetyltransf_1"/>
    <property type="match status" value="1"/>
</dbReference>
<sequence>MSKIIQIRNEKETDYEKVEEITRKAFWNLYVPGCIEHYLVHVMRPHKDFLPELDLVIQVDNQVIGNIMYTKTKLIDESGEEKDILTFGPVCILPEYQREGYGKQLMEYSFERAAALGYDVIVIFGNPDNYVSRGFKSCKKYNICLENGTYPSAMMVKELKPDVLDGRKWVYYQSPVFEIDEQEAGRFDEGFNSLKKKYQPSQEEFYIHSHSIIQ</sequence>
<dbReference type="PROSITE" id="PS51186">
    <property type="entry name" value="GNAT"/>
    <property type="match status" value="1"/>
</dbReference>
<reference evidence="2" key="1">
    <citation type="submission" date="2019-08" db="EMBL/GenBank/DDBJ databases">
        <authorList>
            <person name="Kucharzyk K."/>
            <person name="Murdoch R.W."/>
            <person name="Higgins S."/>
            <person name="Loffler F."/>
        </authorList>
    </citation>
    <scope>NUCLEOTIDE SEQUENCE</scope>
</reference>
<dbReference type="InterPro" id="IPR000182">
    <property type="entry name" value="GNAT_dom"/>
</dbReference>
<dbReference type="GO" id="GO:0016747">
    <property type="term" value="F:acyltransferase activity, transferring groups other than amino-acyl groups"/>
    <property type="evidence" value="ECO:0007669"/>
    <property type="project" value="InterPro"/>
</dbReference>
<proteinExistence type="predicted"/>
<dbReference type="SUPFAM" id="SSF55729">
    <property type="entry name" value="Acyl-CoA N-acyltransferases (Nat)"/>
    <property type="match status" value="1"/>
</dbReference>
<feature type="domain" description="N-acetyltransferase" evidence="1">
    <location>
        <begin position="5"/>
        <end position="160"/>
    </location>
</feature>
<dbReference type="Gene3D" id="3.40.630.30">
    <property type="match status" value="1"/>
</dbReference>
<organism evidence="2">
    <name type="scientific">bioreactor metagenome</name>
    <dbReference type="NCBI Taxonomy" id="1076179"/>
    <lineage>
        <taxon>unclassified sequences</taxon>
        <taxon>metagenomes</taxon>
        <taxon>ecological metagenomes</taxon>
    </lineage>
</organism>
<evidence type="ECO:0000313" key="2">
    <source>
        <dbReference type="EMBL" id="MPN39776.1"/>
    </source>
</evidence>
<dbReference type="CDD" id="cd04301">
    <property type="entry name" value="NAT_SF"/>
    <property type="match status" value="1"/>
</dbReference>
<dbReference type="AlphaFoldDB" id="A0A645HMJ0"/>
<protein>
    <recommendedName>
        <fullName evidence="1">N-acetyltransferase domain-containing protein</fullName>
    </recommendedName>
</protein>